<evidence type="ECO:0000256" key="1">
    <source>
        <dbReference type="SAM" id="MobiDB-lite"/>
    </source>
</evidence>
<gene>
    <name evidence="2" type="ORF">N0V83_010560</name>
</gene>
<reference evidence="2" key="1">
    <citation type="submission" date="2022-10" db="EMBL/GenBank/DDBJ databases">
        <title>Tapping the CABI collections for fungal endophytes: first genome assemblies for Collariella, Neodidymelliopsis, Ascochyta clinopodiicola, Didymella pomorum, Didymosphaeria variabile, Neocosmospora piperis and Neocucurbitaria cava.</title>
        <authorList>
            <person name="Hill R."/>
        </authorList>
    </citation>
    <scope>NUCLEOTIDE SEQUENCE</scope>
    <source>
        <strain evidence="2">IMI 356814</strain>
    </source>
</reference>
<organism evidence="2 3">
    <name type="scientific">Neocucurbitaria cava</name>
    <dbReference type="NCBI Taxonomy" id="798079"/>
    <lineage>
        <taxon>Eukaryota</taxon>
        <taxon>Fungi</taxon>
        <taxon>Dikarya</taxon>
        <taxon>Ascomycota</taxon>
        <taxon>Pezizomycotina</taxon>
        <taxon>Dothideomycetes</taxon>
        <taxon>Pleosporomycetidae</taxon>
        <taxon>Pleosporales</taxon>
        <taxon>Pleosporineae</taxon>
        <taxon>Cucurbitariaceae</taxon>
        <taxon>Neocucurbitaria</taxon>
    </lineage>
</organism>
<feature type="region of interest" description="Disordered" evidence="1">
    <location>
        <begin position="1"/>
        <end position="43"/>
    </location>
</feature>
<name>A0A9W8Y096_9PLEO</name>
<dbReference type="Proteomes" id="UP001140560">
    <property type="component" value="Unassembled WGS sequence"/>
</dbReference>
<dbReference type="AlphaFoldDB" id="A0A9W8Y096"/>
<evidence type="ECO:0000313" key="3">
    <source>
        <dbReference type="Proteomes" id="UP001140560"/>
    </source>
</evidence>
<sequence>MRYPNRPAMTVADSPKKRKRALSPLPQRKLPIQPGEQKTTDMAPENKTATELFDEALGIANKDNAYDLAHAELLRVEEQDAWDRKAKPKPASESQDGATETRAAIIIKAIREYERKVVFGNLASEAIPGPDTRDMGGQFLTNKDRIDGESKLYEIAKMVPKGALLHLHFNAELHPELLLVQARDMKTMYIRAISPITSQKDLDETEIGFSVLDPDLVEPHVNIFSKDYPGDALNWKTPEWKWKVWMPWKLFRDEFNKQEYTKRYITQEDPTPKKEPTHCGAEPGHVRLLPAENWLKSKMVLSQEEAYGFTQTVNG</sequence>
<proteinExistence type="predicted"/>
<dbReference type="EMBL" id="JAPEUY010000021">
    <property type="protein sequence ID" value="KAJ4362467.1"/>
    <property type="molecule type" value="Genomic_DNA"/>
</dbReference>
<comment type="caution">
    <text evidence="2">The sequence shown here is derived from an EMBL/GenBank/DDBJ whole genome shotgun (WGS) entry which is preliminary data.</text>
</comment>
<dbReference type="Gene3D" id="3.20.20.140">
    <property type="entry name" value="Metal-dependent hydrolases"/>
    <property type="match status" value="1"/>
</dbReference>
<dbReference type="OrthoDB" id="7202371at2759"/>
<accession>A0A9W8Y096</accession>
<keyword evidence="3" id="KW-1185">Reference proteome</keyword>
<protein>
    <submittedName>
        <fullName evidence="2">Uncharacterized protein</fullName>
    </submittedName>
</protein>
<evidence type="ECO:0000313" key="2">
    <source>
        <dbReference type="EMBL" id="KAJ4362467.1"/>
    </source>
</evidence>